<gene>
    <name evidence="7" type="ORF">GSI_05336</name>
</gene>
<dbReference type="Proteomes" id="UP000230002">
    <property type="component" value="Unassembled WGS sequence"/>
</dbReference>
<dbReference type="STRING" id="1077348.A0A2G8SFU4"/>
<name>A0A2G8SFU4_9APHY</name>
<dbReference type="AlphaFoldDB" id="A0A2G8SFU4"/>
<sequence length="243" mass="25256">MKLSLSLLAPLFLSLSIPVSASPHPYPRLLLAKPSNVVSPPTRSLQPRHDNPGCDVPHTYTTTYTSDIVRTYTVFSVSTATETYTSLRTSTKPWRGRGTRTMIRTQTLTEVKTQTVTDHAPAATATVTITKTDTETDALTKTVSVSAAAPSASSSGGECNTGPLQCCDTVVPASSPGMSSILAVLGVGLDVLNGLGDALVGTSCSPISALSLGGGVECNQTPVCCNNNTYQGLINIGCVPIKL</sequence>
<keyword evidence="3 6" id="KW-0134">Cell wall</keyword>
<accession>A0A2G8SFU4</accession>
<keyword evidence="5 6" id="KW-1015">Disulfide bond</keyword>
<evidence type="ECO:0000256" key="1">
    <source>
        <dbReference type="ARBA" id="ARBA00004191"/>
    </source>
</evidence>
<organism evidence="7 8">
    <name type="scientific">Ganoderma sinense ZZ0214-1</name>
    <dbReference type="NCBI Taxonomy" id="1077348"/>
    <lineage>
        <taxon>Eukaryota</taxon>
        <taxon>Fungi</taxon>
        <taxon>Dikarya</taxon>
        <taxon>Basidiomycota</taxon>
        <taxon>Agaricomycotina</taxon>
        <taxon>Agaricomycetes</taxon>
        <taxon>Polyporales</taxon>
        <taxon>Polyporaceae</taxon>
        <taxon>Ganoderma</taxon>
    </lineage>
</organism>
<evidence type="ECO:0000313" key="8">
    <source>
        <dbReference type="Proteomes" id="UP000230002"/>
    </source>
</evidence>
<feature type="signal peptide" evidence="6">
    <location>
        <begin position="1"/>
        <end position="21"/>
    </location>
</feature>
<comment type="similarity">
    <text evidence="2 6">Belongs to the fungal hydrophobin family.</text>
</comment>
<dbReference type="SMART" id="SM00075">
    <property type="entry name" value="HYDRO"/>
    <property type="match status" value="1"/>
</dbReference>
<dbReference type="OrthoDB" id="4225815at2759"/>
<evidence type="ECO:0000256" key="2">
    <source>
        <dbReference type="ARBA" id="ARBA00010446"/>
    </source>
</evidence>
<comment type="caution">
    <text evidence="7">The sequence shown here is derived from an EMBL/GenBank/DDBJ whole genome shotgun (WGS) entry which is preliminary data.</text>
</comment>
<evidence type="ECO:0000256" key="6">
    <source>
        <dbReference type="RuleBase" id="RU365009"/>
    </source>
</evidence>
<evidence type="ECO:0000256" key="4">
    <source>
        <dbReference type="ARBA" id="ARBA00022525"/>
    </source>
</evidence>
<proteinExistence type="inferred from homology"/>
<dbReference type="GO" id="GO:0009277">
    <property type="term" value="C:fungal-type cell wall"/>
    <property type="evidence" value="ECO:0007669"/>
    <property type="project" value="InterPro"/>
</dbReference>
<evidence type="ECO:0000313" key="7">
    <source>
        <dbReference type="EMBL" id="PIL32632.1"/>
    </source>
</evidence>
<dbReference type="GO" id="GO:0005199">
    <property type="term" value="F:structural constituent of cell wall"/>
    <property type="evidence" value="ECO:0007669"/>
    <property type="project" value="InterPro"/>
</dbReference>
<dbReference type="EMBL" id="AYKW01000010">
    <property type="protein sequence ID" value="PIL32632.1"/>
    <property type="molecule type" value="Genomic_DNA"/>
</dbReference>
<dbReference type="CDD" id="cd23507">
    <property type="entry name" value="hydrophobin_I"/>
    <property type="match status" value="1"/>
</dbReference>
<keyword evidence="8" id="KW-1185">Reference proteome</keyword>
<dbReference type="Pfam" id="PF01185">
    <property type="entry name" value="Hydrophobin"/>
    <property type="match status" value="1"/>
</dbReference>
<comment type="subcellular location">
    <subcellularLocation>
        <location evidence="1 6">Secreted</location>
        <location evidence="1 6">Cell wall</location>
    </subcellularLocation>
</comment>
<evidence type="ECO:0000256" key="3">
    <source>
        <dbReference type="ARBA" id="ARBA00022512"/>
    </source>
</evidence>
<keyword evidence="4 6" id="KW-0964">Secreted</keyword>
<protein>
    <recommendedName>
        <fullName evidence="6">Hydrophobin</fullName>
    </recommendedName>
</protein>
<evidence type="ECO:0000256" key="5">
    <source>
        <dbReference type="ARBA" id="ARBA00023157"/>
    </source>
</evidence>
<feature type="chain" id="PRO_5013987273" description="Hydrophobin" evidence="6">
    <location>
        <begin position="22"/>
        <end position="243"/>
    </location>
</feature>
<reference evidence="7 8" key="1">
    <citation type="journal article" date="2015" name="Sci. Rep.">
        <title>Chromosome-level genome map provides insights into diverse defense mechanisms in the medicinal fungus Ganoderma sinense.</title>
        <authorList>
            <person name="Zhu Y."/>
            <person name="Xu J."/>
            <person name="Sun C."/>
            <person name="Zhou S."/>
            <person name="Xu H."/>
            <person name="Nelson D.R."/>
            <person name="Qian J."/>
            <person name="Song J."/>
            <person name="Luo H."/>
            <person name="Xiang L."/>
            <person name="Li Y."/>
            <person name="Xu Z."/>
            <person name="Ji A."/>
            <person name="Wang L."/>
            <person name="Lu S."/>
            <person name="Hayward A."/>
            <person name="Sun W."/>
            <person name="Li X."/>
            <person name="Schwartz D.C."/>
            <person name="Wang Y."/>
            <person name="Chen S."/>
        </authorList>
    </citation>
    <scope>NUCLEOTIDE SEQUENCE [LARGE SCALE GENOMIC DNA]</scope>
    <source>
        <strain evidence="7 8">ZZ0214-1</strain>
    </source>
</reference>
<keyword evidence="6" id="KW-0732">Signal</keyword>
<dbReference type="InterPro" id="IPR001338">
    <property type="entry name" value="Class_I_Hydrophobin"/>
</dbReference>